<feature type="compositionally biased region" description="Basic and acidic residues" evidence="1">
    <location>
        <begin position="56"/>
        <end position="72"/>
    </location>
</feature>
<feature type="non-terminal residue" evidence="2">
    <location>
        <position position="102"/>
    </location>
</feature>
<evidence type="ECO:0000256" key="1">
    <source>
        <dbReference type="SAM" id="MobiDB-lite"/>
    </source>
</evidence>
<dbReference type="EMBL" id="CAIIXF020000008">
    <property type="protein sequence ID" value="CAH1792789.1"/>
    <property type="molecule type" value="Genomic_DNA"/>
</dbReference>
<dbReference type="OrthoDB" id="10046318at2759"/>
<feature type="non-terminal residue" evidence="2">
    <location>
        <position position="1"/>
    </location>
</feature>
<dbReference type="Proteomes" id="UP000749559">
    <property type="component" value="Unassembled WGS sequence"/>
</dbReference>
<comment type="caution">
    <text evidence="2">The sequence shown here is derived from an EMBL/GenBank/DDBJ whole genome shotgun (WGS) entry which is preliminary data.</text>
</comment>
<accession>A0A8S4PIC3</accession>
<evidence type="ECO:0000313" key="3">
    <source>
        <dbReference type="Proteomes" id="UP000749559"/>
    </source>
</evidence>
<organism evidence="2 3">
    <name type="scientific">Owenia fusiformis</name>
    <name type="common">Polychaete worm</name>
    <dbReference type="NCBI Taxonomy" id="6347"/>
    <lineage>
        <taxon>Eukaryota</taxon>
        <taxon>Metazoa</taxon>
        <taxon>Spiralia</taxon>
        <taxon>Lophotrochozoa</taxon>
        <taxon>Annelida</taxon>
        <taxon>Polychaeta</taxon>
        <taxon>Sedentaria</taxon>
        <taxon>Canalipalpata</taxon>
        <taxon>Sabellida</taxon>
        <taxon>Oweniida</taxon>
        <taxon>Oweniidae</taxon>
        <taxon>Owenia</taxon>
    </lineage>
</organism>
<dbReference type="GO" id="GO:0000922">
    <property type="term" value="C:spindle pole"/>
    <property type="evidence" value="ECO:0007669"/>
    <property type="project" value="TreeGrafter"/>
</dbReference>
<feature type="compositionally biased region" description="Basic residues" evidence="1">
    <location>
        <begin position="9"/>
        <end position="20"/>
    </location>
</feature>
<feature type="region of interest" description="Disordered" evidence="1">
    <location>
        <begin position="1"/>
        <end position="24"/>
    </location>
</feature>
<protein>
    <submittedName>
        <fullName evidence="2">Uncharacterized protein</fullName>
    </submittedName>
</protein>
<dbReference type="GO" id="GO:0005814">
    <property type="term" value="C:centriole"/>
    <property type="evidence" value="ECO:0007669"/>
    <property type="project" value="TreeGrafter"/>
</dbReference>
<dbReference type="PANTHER" id="PTHR46657">
    <property type="entry name" value="CENTROSOMAL PROTEIN OF 128 KDA"/>
    <property type="match status" value="1"/>
</dbReference>
<sequence>SHSDAESRRRSRHPRRRSRSAVRFAEYADRDDDDLHELHRSVRDLNTSQARLEDDLNHEISRRTRNEIDQTRSMESLRSSLASRPPPTDPLTSVDRRLQSLE</sequence>
<dbReference type="AlphaFoldDB" id="A0A8S4PIC3"/>
<keyword evidence="3" id="KW-1185">Reference proteome</keyword>
<gene>
    <name evidence="2" type="ORF">OFUS_LOCUS17719</name>
</gene>
<dbReference type="InterPro" id="IPR026652">
    <property type="entry name" value="CEP128"/>
</dbReference>
<name>A0A8S4PIC3_OWEFU</name>
<evidence type="ECO:0000313" key="2">
    <source>
        <dbReference type="EMBL" id="CAH1792789.1"/>
    </source>
</evidence>
<feature type="region of interest" description="Disordered" evidence="1">
    <location>
        <begin position="56"/>
        <end position="102"/>
    </location>
</feature>
<proteinExistence type="predicted"/>
<dbReference type="PANTHER" id="PTHR46657:SF1">
    <property type="entry name" value="CENTROSOMAL PROTEIN OF 128 KDA"/>
    <property type="match status" value="1"/>
</dbReference>
<reference evidence="2" key="1">
    <citation type="submission" date="2022-03" db="EMBL/GenBank/DDBJ databases">
        <authorList>
            <person name="Martin C."/>
        </authorList>
    </citation>
    <scope>NUCLEOTIDE SEQUENCE</scope>
</reference>